<dbReference type="EMBL" id="AZMM01001627">
    <property type="protein sequence ID" value="ETJ44354.1"/>
    <property type="molecule type" value="Genomic_DNA"/>
</dbReference>
<sequence length="54" mass="6302">REMVYIIREFCICIVLFIHRESIVVYLSVVLCVVLFCVVLFVLFVKGTGKSYLQ</sequence>
<evidence type="ECO:0000256" key="1">
    <source>
        <dbReference type="SAM" id="Phobius"/>
    </source>
</evidence>
<keyword evidence="1" id="KW-1133">Transmembrane helix</keyword>
<evidence type="ECO:0000313" key="2">
    <source>
        <dbReference type="EMBL" id="ETJ44354.1"/>
    </source>
</evidence>
<comment type="caution">
    <text evidence="2">The sequence shown here is derived from an EMBL/GenBank/DDBJ whole genome shotgun (WGS) entry which is preliminary data.</text>
</comment>
<reference evidence="2" key="1">
    <citation type="submission" date="2013-12" db="EMBL/GenBank/DDBJ databases">
        <title>A Varibaculum cambriense genome reconstructed from a premature infant gut community with otherwise low bacterial novelty that shifts toward anaerobic metabolism during the third week of life.</title>
        <authorList>
            <person name="Brown C.T."/>
            <person name="Sharon I."/>
            <person name="Thomas B.C."/>
            <person name="Castelle C.J."/>
            <person name="Morowitz M.J."/>
            <person name="Banfield J.F."/>
        </authorList>
    </citation>
    <scope>NUCLEOTIDE SEQUENCE</scope>
</reference>
<gene>
    <name evidence="2" type="ORF">Q604_UNBC01627G0001</name>
</gene>
<feature type="transmembrane region" description="Helical" evidence="1">
    <location>
        <begin position="23"/>
        <end position="45"/>
    </location>
</feature>
<feature type="non-terminal residue" evidence="2">
    <location>
        <position position="1"/>
    </location>
</feature>
<keyword evidence="1" id="KW-0472">Membrane</keyword>
<accession>W1YT64</accession>
<proteinExistence type="predicted"/>
<protein>
    <submittedName>
        <fullName evidence="2">Uncharacterized protein</fullName>
    </submittedName>
</protein>
<name>W1YT64_9ZZZZ</name>
<keyword evidence="1" id="KW-0812">Transmembrane</keyword>
<dbReference type="AlphaFoldDB" id="W1YT64"/>
<organism evidence="2">
    <name type="scientific">human gut metagenome</name>
    <dbReference type="NCBI Taxonomy" id="408170"/>
    <lineage>
        <taxon>unclassified sequences</taxon>
        <taxon>metagenomes</taxon>
        <taxon>organismal metagenomes</taxon>
    </lineage>
</organism>